<dbReference type="PANTHER" id="PTHR48477">
    <property type="entry name" value="PHOSPHATE TRANSPORTER PHO1"/>
    <property type="match status" value="1"/>
</dbReference>
<dbReference type="InterPro" id="IPR052486">
    <property type="entry name" value="PHO1"/>
</dbReference>
<dbReference type="GO" id="GO:0016036">
    <property type="term" value="P:cellular response to phosphate starvation"/>
    <property type="evidence" value="ECO:0007669"/>
    <property type="project" value="InterPro"/>
</dbReference>
<organism evidence="3">
    <name type="scientific">Ananas comosus var. bracteatus</name>
    <name type="common">red pineapple</name>
    <dbReference type="NCBI Taxonomy" id="296719"/>
    <lineage>
        <taxon>Eukaryota</taxon>
        <taxon>Viridiplantae</taxon>
        <taxon>Streptophyta</taxon>
        <taxon>Embryophyta</taxon>
        <taxon>Tracheophyta</taxon>
        <taxon>Spermatophyta</taxon>
        <taxon>Magnoliopsida</taxon>
        <taxon>Liliopsida</taxon>
        <taxon>Poales</taxon>
        <taxon>Bromeliaceae</taxon>
        <taxon>Bromelioideae</taxon>
        <taxon>Ananas</taxon>
    </lineage>
</organism>
<proteinExistence type="predicted"/>
<feature type="compositionally biased region" description="Low complexity" evidence="1">
    <location>
        <begin position="209"/>
        <end position="227"/>
    </location>
</feature>
<gene>
    <name evidence="3" type="ORF">CB5_LOCUS14121</name>
</gene>
<dbReference type="PANTHER" id="PTHR48477:SF1">
    <property type="entry name" value="PHOSPHATE TRANSPORTER PHO1"/>
    <property type="match status" value="1"/>
</dbReference>
<evidence type="ECO:0000256" key="1">
    <source>
        <dbReference type="SAM" id="MobiDB-lite"/>
    </source>
</evidence>
<dbReference type="Pfam" id="PF03105">
    <property type="entry name" value="SPX"/>
    <property type="match status" value="1"/>
</dbReference>
<evidence type="ECO:0000259" key="2">
    <source>
        <dbReference type="PROSITE" id="PS51382"/>
    </source>
</evidence>
<feature type="region of interest" description="Disordered" evidence="1">
    <location>
        <begin position="32"/>
        <end position="95"/>
    </location>
</feature>
<name>A0A6V7PJ70_ANACO</name>
<reference evidence="3" key="1">
    <citation type="submission" date="2020-07" db="EMBL/GenBank/DDBJ databases">
        <authorList>
            <person name="Lin J."/>
        </authorList>
    </citation>
    <scope>NUCLEOTIDE SEQUENCE</scope>
</reference>
<dbReference type="EMBL" id="LR862148">
    <property type="protein sequence ID" value="CAD1830910.1"/>
    <property type="molecule type" value="Genomic_DNA"/>
</dbReference>
<sequence>MVKFSKELEAQLIPEWKEKFVDYKQLKKHVKKIKLSRPRPPPPTMAAAPLPTTTTITSSTITAATTTTASPSSTRSAPSCTASPPPLAAAITPPRPFSRSLDRSVDSIWERAGCEEALFVATDEENLYDMELVQSRDKEVKEFMEILDKELGKVNEFYTAQESECCKRGEDLIKQLQILADIKRILHEYRRRQHSHRHRPSSLGSPATPGSAGSLLSGLSSPASPPG</sequence>
<feature type="domain" description="SPX" evidence="2">
    <location>
        <begin position="2"/>
        <end position="227"/>
    </location>
</feature>
<protein>
    <recommendedName>
        <fullName evidence="2">SPX domain-containing protein</fullName>
    </recommendedName>
</protein>
<accession>A0A6V7PJ70</accession>
<dbReference type="InterPro" id="IPR004331">
    <property type="entry name" value="SPX_dom"/>
</dbReference>
<feature type="compositionally biased region" description="Low complexity" evidence="1">
    <location>
        <begin position="45"/>
        <end position="82"/>
    </location>
</feature>
<dbReference type="PROSITE" id="PS51382">
    <property type="entry name" value="SPX"/>
    <property type="match status" value="1"/>
</dbReference>
<feature type="region of interest" description="Disordered" evidence="1">
    <location>
        <begin position="190"/>
        <end position="227"/>
    </location>
</feature>
<evidence type="ECO:0000313" key="3">
    <source>
        <dbReference type="EMBL" id="CAD1830910.1"/>
    </source>
</evidence>
<feature type="compositionally biased region" description="Basic residues" evidence="1">
    <location>
        <begin position="190"/>
        <end position="200"/>
    </location>
</feature>
<dbReference type="AlphaFoldDB" id="A0A6V7PJ70"/>